<evidence type="ECO:0000313" key="3">
    <source>
        <dbReference type="Proteomes" id="UP001529510"/>
    </source>
</evidence>
<protein>
    <submittedName>
        <fullName evidence="2">Uncharacterized protein</fullName>
    </submittedName>
</protein>
<dbReference type="AlphaFoldDB" id="A0ABD0MBZ8"/>
<comment type="caution">
    <text evidence="2">The sequence shown here is derived from an EMBL/GenBank/DDBJ whole genome shotgun (WGS) entry which is preliminary data.</text>
</comment>
<feature type="region of interest" description="Disordered" evidence="1">
    <location>
        <begin position="11"/>
        <end position="48"/>
    </location>
</feature>
<organism evidence="2 3">
    <name type="scientific">Cirrhinus mrigala</name>
    <name type="common">Mrigala</name>
    <dbReference type="NCBI Taxonomy" id="683832"/>
    <lineage>
        <taxon>Eukaryota</taxon>
        <taxon>Metazoa</taxon>
        <taxon>Chordata</taxon>
        <taxon>Craniata</taxon>
        <taxon>Vertebrata</taxon>
        <taxon>Euteleostomi</taxon>
        <taxon>Actinopterygii</taxon>
        <taxon>Neopterygii</taxon>
        <taxon>Teleostei</taxon>
        <taxon>Ostariophysi</taxon>
        <taxon>Cypriniformes</taxon>
        <taxon>Cyprinidae</taxon>
        <taxon>Labeoninae</taxon>
        <taxon>Labeonini</taxon>
        <taxon>Cirrhinus</taxon>
    </lineage>
</organism>
<keyword evidence="3" id="KW-1185">Reference proteome</keyword>
<proteinExistence type="predicted"/>
<evidence type="ECO:0000313" key="2">
    <source>
        <dbReference type="EMBL" id="KAL0147674.1"/>
    </source>
</evidence>
<reference evidence="2 3" key="1">
    <citation type="submission" date="2024-05" db="EMBL/GenBank/DDBJ databases">
        <title>Genome sequencing and assembly of Indian major carp, Cirrhinus mrigala (Hamilton, 1822).</title>
        <authorList>
            <person name="Mohindra V."/>
            <person name="Chowdhury L.M."/>
            <person name="Lal K."/>
            <person name="Jena J.K."/>
        </authorList>
    </citation>
    <scope>NUCLEOTIDE SEQUENCE [LARGE SCALE GENOMIC DNA]</scope>
    <source>
        <strain evidence="2">CM1030</strain>
        <tissue evidence="2">Blood</tissue>
    </source>
</reference>
<sequence length="78" mass="7697">IPILGLCWDEYGGSGGLDGTSRDVGDSEELDETSGNIGDEGERTGAGNSSVSAMSIMFTCLAGVDSGVAAIFPGVGPA</sequence>
<name>A0ABD0MBZ8_CIRMR</name>
<accession>A0ABD0MBZ8</accession>
<dbReference type="Proteomes" id="UP001529510">
    <property type="component" value="Unassembled WGS sequence"/>
</dbReference>
<evidence type="ECO:0000256" key="1">
    <source>
        <dbReference type="SAM" id="MobiDB-lite"/>
    </source>
</evidence>
<gene>
    <name evidence="2" type="ORF">M9458_057009</name>
</gene>
<feature type="non-terminal residue" evidence="2">
    <location>
        <position position="1"/>
    </location>
</feature>
<dbReference type="EMBL" id="JAMKFB020000730">
    <property type="protein sequence ID" value="KAL0147674.1"/>
    <property type="molecule type" value="Genomic_DNA"/>
</dbReference>